<dbReference type="RefSeq" id="WP_248651158.1">
    <property type="nucleotide sequence ID" value="NZ_CP096659.1"/>
</dbReference>
<evidence type="ECO:0000256" key="1">
    <source>
        <dbReference type="SAM" id="Phobius"/>
    </source>
</evidence>
<dbReference type="KEGG" id="halx:M0R89_03370"/>
<feature type="transmembrane region" description="Helical" evidence="1">
    <location>
        <begin position="97"/>
        <end position="118"/>
    </location>
</feature>
<organism evidence="3 4">
    <name type="scientific">Halorussus limi</name>
    <dbReference type="NCBI Taxonomy" id="2938695"/>
    <lineage>
        <taxon>Archaea</taxon>
        <taxon>Methanobacteriati</taxon>
        <taxon>Methanobacteriota</taxon>
        <taxon>Stenosarchaea group</taxon>
        <taxon>Halobacteria</taxon>
        <taxon>Halobacteriales</taxon>
        <taxon>Haladaptataceae</taxon>
        <taxon>Halorussus</taxon>
    </lineage>
</organism>
<feature type="transmembrane region" description="Helical" evidence="1">
    <location>
        <begin position="42"/>
        <end position="61"/>
    </location>
</feature>
<keyword evidence="1" id="KW-0472">Membrane</keyword>
<evidence type="ECO:0000313" key="3">
    <source>
        <dbReference type="EMBL" id="UPV75115.1"/>
    </source>
</evidence>
<dbReference type="EMBL" id="CP096659">
    <property type="protein sequence ID" value="UPV75115.1"/>
    <property type="molecule type" value="Genomic_DNA"/>
</dbReference>
<dbReference type="Pfam" id="PF03779">
    <property type="entry name" value="SPW"/>
    <property type="match status" value="1"/>
</dbReference>
<keyword evidence="1" id="KW-1133">Transmembrane helix</keyword>
<accession>A0A8U0HVH0</accession>
<proteinExistence type="predicted"/>
<gene>
    <name evidence="3" type="ORF">M0R89_03370</name>
</gene>
<feature type="transmembrane region" description="Helical" evidence="1">
    <location>
        <begin position="16"/>
        <end position="36"/>
    </location>
</feature>
<dbReference type="InterPro" id="IPR005530">
    <property type="entry name" value="SPW"/>
</dbReference>
<evidence type="ECO:0000259" key="2">
    <source>
        <dbReference type="Pfam" id="PF03779"/>
    </source>
</evidence>
<keyword evidence="4" id="KW-1185">Reference proteome</keyword>
<keyword evidence="1" id="KW-0812">Transmembrane</keyword>
<reference evidence="3 4" key="1">
    <citation type="submission" date="2022-04" db="EMBL/GenBank/DDBJ databases">
        <title>Diverse halophilic archaea isolated from saline environments.</title>
        <authorList>
            <person name="Cui H.-L."/>
        </authorList>
    </citation>
    <scope>NUCLEOTIDE SEQUENCE [LARGE SCALE GENOMIC DNA]</scope>
    <source>
        <strain evidence="3 4">XZYJT49</strain>
    </source>
</reference>
<name>A0A8U0HVH0_9EURY</name>
<protein>
    <submittedName>
        <fullName evidence="3">SPW repeat protein</fullName>
    </submittedName>
</protein>
<evidence type="ECO:0000313" key="4">
    <source>
        <dbReference type="Proteomes" id="UP000830729"/>
    </source>
</evidence>
<sequence>MSESTTTNGDSNASGYISAATAIIGAWIVVSAFLYAPPAANFWNDIIVGAAIGIIAGYNAVKADDREGINTGGASLVALLGLWMVIAPFIFETVFEGAFWSDVVSGALVAILAGYNAYQSRGTERRTRTAEPETR</sequence>
<dbReference type="AlphaFoldDB" id="A0A8U0HVH0"/>
<feature type="domain" description="SPW repeat-containing integral membrane" evidence="2">
    <location>
        <begin position="19"/>
        <end position="113"/>
    </location>
</feature>
<dbReference type="GeneID" id="72184207"/>
<feature type="transmembrane region" description="Helical" evidence="1">
    <location>
        <begin position="73"/>
        <end position="91"/>
    </location>
</feature>
<dbReference type="Proteomes" id="UP000830729">
    <property type="component" value="Chromosome"/>
</dbReference>